<dbReference type="Proteomes" id="UP001565927">
    <property type="component" value="Unassembled WGS sequence"/>
</dbReference>
<accession>A0ABV4H3L5</accession>
<evidence type="ECO:0000259" key="7">
    <source>
        <dbReference type="Pfam" id="PF01035"/>
    </source>
</evidence>
<keyword evidence="3 9" id="KW-0808">Transferase</keyword>
<evidence type="ECO:0000256" key="5">
    <source>
        <dbReference type="ARBA" id="ARBA00023204"/>
    </source>
</evidence>
<dbReference type="Gene3D" id="1.10.10.10">
    <property type="entry name" value="Winged helix-like DNA-binding domain superfamily/Winged helix DNA-binding domain"/>
    <property type="match status" value="1"/>
</dbReference>
<keyword evidence="10" id="KW-1185">Reference proteome</keyword>
<reference evidence="9 10" key="1">
    <citation type="submission" date="2024-07" db="EMBL/GenBank/DDBJ databases">
        <authorList>
            <person name="Thanompreechachai J."/>
            <person name="Duangmal K."/>
        </authorList>
    </citation>
    <scope>NUCLEOTIDE SEQUENCE [LARGE SCALE GENOMIC DNA]</scope>
    <source>
        <strain evidence="9 10">LSe6-4</strain>
    </source>
</reference>
<evidence type="ECO:0000256" key="3">
    <source>
        <dbReference type="ARBA" id="ARBA00022679"/>
    </source>
</evidence>
<evidence type="ECO:0000256" key="2">
    <source>
        <dbReference type="ARBA" id="ARBA00022603"/>
    </source>
</evidence>
<evidence type="ECO:0000313" key="10">
    <source>
        <dbReference type="Proteomes" id="UP001565927"/>
    </source>
</evidence>
<evidence type="ECO:0000256" key="1">
    <source>
        <dbReference type="ARBA" id="ARBA00001286"/>
    </source>
</evidence>
<dbReference type="Pfam" id="PF01035">
    <property type="entry name" value="DNA_binding_1"/>
    <property type="match status" value="1"/>
</dbReference>
<gene>
    <name evidence="9" type="ORF">AB2L27_15505</name>
</gene>
<dbReference type="InterPro" id="IPR008332">
    <property type="entry name" value="MethylG_MeTrfase_N"/>
</dbReference>
<dbReference type="InterPro" id="IPR001497">
    <property type="entry name" value="MethylDNA_cys_MeTrfase_AS"/>
</dbReference>
<organism evidence="9 10">
    <name type="scientific">Kineococcus halophytocola</name>
    <dbReference type="NCBI Taxonomy" id="3234027"/>
    <lineage>
        <taxon>Bacteria</taxon>
        <taxon>Bacillati</taxon>
        <taxon>Actinomycetota</taxon>
        <taxon>Actinomycetes</taxon>
        <taxon>Kineosporiales</taxon>
        <taxon>Kineosporiaceae</taxon>
        <taxon>Kineococcus</taxon>
    </lineage>
</organism>
<dbReference type="SUPFAM" id="SSF46767">
    <property type="entry name" value="Methylated DNA-protein cysteine methyltransferase, C-terminal domain"/>
    <property type="match status" value="1"/>
</dbReference>
<protein>
    <submittedName>
        <fullName evidence="9">Methylated-DNA--[protein]-cysteine S-methyltransferase</fullName>
        <ecNumber evidence="9">2.1.1.63</ecNumber>
    </submittedName>
</protein>
<dbReference type="SUPFAM" id="SSF53155">
    <property type="entry name" value="Methylated DNA-protein cysteine methyltransferase domain"/>
    <property type="match status" value="1"/>
</dbReference>
<keyword evidence="4" id="KW-0227">DNA damage</keyword>
<evidence type="ECO:0000259" key="8">
    <source>
        <dbReference type="Pfam" id="PF02870"/>
    </source>
</evidence>
<dbReference type="GO" id="GO:0032259">
    <property type="term" value="P:methylation"/>
    <property type="evidence" value="ECO:0007669"/>
    <property type="project" value="UniProtKB-KW"/>
</dbReference>
<dbReference type="PROSITE" id="PS00374">
    <property type="entry name" value="MGMT"/>
    <property type="match status" value="1"/>
</dbReference>
<dbReference type="EC" id="2.1.1.63" evidence="9"/>
<feature type="domain" description="Methylated-DNA-[protein]-cysteine S-methyltransferase DNA binding" evidence="7">
    <location>
        <begin position="112"/>
        <end position="190"/>
    </location>
</feature>
<dbReference type="Gene3D" id="3.30.160.70">
    <property type="entry name" value="Methylated DNA-protein cysteine methyltransferase domain"/>
    <property type="match status" value="1"/>
</dbReference>
<dbReference type="PANTHER" id="PTHR10815:SF5">
    <property type="entry name" value="METHYLATED-DNA--PROTEIN-CYSTEINE METHYLTRANSFERASE"/>
    <property type="match status" value="1"/>
</dbReference>
<dbReference type="CDD" id="cd06445">
    <property type="entry name" value="ATase"/>
    <property type="match status" value="1"/>
</dbReference>
<dbReference type="Pfam" id="PF02870">
    <property type="entry name" value="Methyltransf_1N"/>
    <property type="match status" value="1"/>
</dbReference>
<dbReference type="InterPro" id="IPR036217">
    <property type="entry name" value="MethylDNA_cys_MeTrfase_DNAb"/>
</dbReference>
<comment type="catalytic activity">
    <reaction evidence="1">
        <text>a 4-O-methyl-thymidine in DNA + L-cysteinyl-[protein] = a thymidine in DNA + S-methyl-L-cysteinyl-[protein]</text>
        <dbReference type="Rhea" id="RHEA:53428"/>
        <dbReference type="Rhea" id="RHEA-COMP:10131"/>
        <dbReference type="Rhea" id="RHEA-COMP:10132"/>
        <dbReference type="Rhea" id="RHEA-COMP:13555"/>
        <dbReference type="Rhea" id="RHEA-COMP:13556"/>
        <dbReference type="ChEBI" id="CHEBI:29950"/>
        <dbReference type="ChEBI" id="CHEBI:82612"/>
        <dbReference type="ChEBI" id="CHEBI:137386"/>
        <dbReference type="ChEBI" id="CHEBI:137387"/>
        <dbReference type="EC" id="2.1.1.63"/>
    </reaction>
</comment>
<evidence type="ECO:0000256" key="6">
    <source>
        <dbReference type="ARBA" id="ARBA00049348"/>
    </source>
</evidence>
<evidence type="ECO:0000256" key="4">
    <source>
        <dbReference type="ARBA" id="ARBA00022763"/>
    </source>
</evidence>
<comment type="catalytic activity">
    <reaction evidence="6">
        <text>a 6-O-methyl-2'-deoxyguanosine in DNA + L-cysteinyl-[protein] = S-methyl-L-cysteinyl-[protein] + a 2'-deoxyguanosine in DNA</text>
        <dbReference type="Rhea" id="RHEA:24000"/>
        <dbReference type="Rhea" id="RHEA-COMP:10131"/>
        <dbReference type="Rhea" id="RHEA-COMP:10132"/>
        <dbReference type="Rhea" id="RHEA-COMP:11367"/>
        <dbReference type="Rhea" id="RHEA-COMP:11368"/>
        <dbReference type="ChEBI" id="CHEBI:29950"/>
        <dbReference type="ChEBI" id="CHEBI:82612"/>
        <dbReference type="ChEBI" id="CHEBI:85445"/>
        <dbReference type="ChEBI" id="CHEBI:85448"/>
        <dbReference type="EC" id="2.1.1.63"/>
    </reaction>
</comment>
<comment type="caution">
    <text evidence="9">The sequence shown here is derived from an EMBL/GenBank/DDBJ whole genome shotgun (WGS) entry which is preliminary data.</text>
</comment>
<dbReference type="GO" id="GO:0003908">
    <property type="term" value="F:methylated-DNA-[protein]-cysteine S-methyltransferase activity"/>
    <property type="evidence" value="ECO:0007669"/>
    <property type="project" value="UniProtKB-EC"/>
</dbReference>
<dbReference type="RefSeq" id="WP_370442385.1">
    <property type="nucleotide sequence ID" value="NZ_JBGFTU010000018.1"/>
</dbReference>
<dbReference type="PANTHER" id="PTHR10815">
    <property type="entry name" value="METHYLATED-DNA--PROTEIN-CYSTEINE METHYLTRANSFERASE"/>
    <property type="match status" value="1"/>
</dbReference>
<dbReference type="NCBIfam" id="TIGR00589">
    <property type="entry name" value="ogt"/>
    <property type="match status" value="1"/>
</dbReference>
<feature type="domain" description="Methylguanine DNA methyltransferase ribonuclease-like" evidence="8">
    <location>
        <begin position="29"/>
        <end position="105"/>
    </location>
</feature>
<evidence type="ECO:0000313" key="9">
    <source>
        <dbReference type="EMBL" id="MEZ0166165.1"/>
    </source>
</evidence>
<dbReference type="InterPro" id="IPR036631">
    <property type="entry name" value="MGMT_N_sf"/>
</dbReference>
<sequence>MSVVEEDLVRRLRERLAQQAERAGVLDVAYRTLDSPLGPLLLAATSEGVVRVAFEQQGHDAALEDLAQRVSPRVLRAPARLDPLVRELEEYFAGRRTAFDVPVDLVLAGQGFRRSVLEALRRVGFGIRISYRDLAGDVGNPGAVRAVGTACARNPVPLLLPCHRVVRSDGGSGQYAGGAEAKDRLLHLERRVRVGT</sequence>
<dbReference type="InterPro" id="IPR014048">
    <property type="entry name" value="MethylDNA_cys_MeTrfase_DNA-bd"/>
</dbReference>
<keyword evidence="2 9" id="KW-0489">Methyltransferase</keyword>
<dbReference type="EMBL" id="JBGFTU010000018">
    <property type="protein sequence ID" value="MEZ0166165.1"/>
    <property type="molecule type" value="Genomic_DNA"/>
</dbReference>
<proteinExistence type="predicted"/>
<dbReference type="InterPro" id="IPR036388">
    <property type="entry name" value="WH-like_DNA-bd_sf"/>
</dbReference>
<keyword evidence="5" id="KW-0234">DNA repair</keyword>
<name>A0ABV4H3L5_9ACTN</name>